<dbReference type="PRINTS" id="PR00123">
    <property type="entry name" value="ATPASEA"/>
</dbReference>
<feature type="transmembrane region" description="Helical" evidence="12">
    <location>
        <begin position="132"/>
        <end position="153"/>
    </location>
</feature>
<keyword evidence="8" id="KW-0406">Ion transport</keyword>
<comment type="subcellular location">
    <subcellularLocation>
        <location evidence="1">Membrane</location>
        <topology evidence="1">Multi-pass membrane protein</topology>
    </subcellularLocation>
    <subcellularLocation>
        <location evidence="11">Mitochondrion inner membrane</location>
        <topology evidence="11">Multi-pass membrane protein</topology>
    </subcellularLocation>
</comment>
<evidence type="ECO:0000256" key="9">
    <source>
        <dbReference type="ARBA" id="ARBA00023136"/>
    </source>
</evidence>
<dbReference type="Gene3D" id="1.20.120.220">
    <property type="entry name" value="ATP synthase, F0 complex, subunit A"/>
    <property type="match status" value="1"/>
</dbReference>
<feature type="transmembrane region" description="Helical" evidence="12">
    <location>
        <begin position="174"/>
        <end position="200"/>
    </location>
</feature>
<dbReference type="CTD" id="4508"/>
<dbReference type="GO" id="GO:0046933">
    <property type="term" value="F:proton-transporting ATP synthase activity, rotational mechanism"/>
    <property type="evidence" value="ECO:0007669"/>
    <property type="project" value="TreeGrafter"/>
</dbReference>
<evidence type="ECO:0000256" key="6">
    <source>
        <dbReference type="ARBA" id="ARBA00022781"/>
    </source>
</evidence>
<dbReference type="InterPro" id="IPR035908">
    <property type="entry name" value="F0_ATP_A_sf"/>
</dbReference>
<dbReference type="PANTHER" id="PTHR11410:SF0">
    <property type="entry name" value="ATP SYNTHASE SUBUNIT A"/>
    <property type="match status" value="1"/>
</dbReference>
<dbReference type="GO" id="GO:0045259">
    <property type="term" value="C:proton-transporting ATP synthase complex"/>
    <property type="evidence" value="ECO:0007669"/>
    <property type="project" value="UniProtKB-KW"/>
</dbReference>
<organism evidence="13">
    <name type="scientific">Laternula truncata</name>
    <dbReference type="NCBI Taxonomy" id="1199070"/>
    <lineage>
        <taxon>Eukaryota</taxon>
        <taxon>Metazoa</taxon>
        <taxon>Spiralia</taxon>
        <taxon>Lophotrochozoa</taxon>
        <taxon>Mollusca</taxon>
        <taxon>Bivalvia</taxon>
        <taxon>Autobranchia</taxon>
        <taxon>Heteroconchia</taxon>
        <taxon>Euheterodonta</taxon>
        <taxon>Anomalodesmata</taxon>
        <taxon>Pandoroidea</taxon>
        <taxon>Laternulidae</taxon>
        <taxon>Laternula</taxon>
    </lineage>
</organism>
<dbReference type="GO" id="GO:0005743">
    <property type="term" value="C:mitochondrial inner membrane"/>
    <property type="evidence" value="ECO:0007669"/>
    <property type="project" value="UniProtKB-SubCell"/>
</dbReference>
<evidence type="ECO:0000256" key="8">
    <source>
        <dbReference type="ARBA" id="ARBA00023065"/>
    </source>
</evidence>
<evidence type="ECO:0000256" key="5">
    <source>
        <dbReference type="ARBA" id="ARBA00022692"/>
    </source>
</evidence>
<feature type="transmembrane region" description="Helical" evidence="12">
    <location>
        <begin position="20"/>
        <end position="40"/>
    </location>
</feature>
<comment type="similarity">
    <text evidence="2">Belongs to the ATPase A chain family.</text>
</comment>
<keyword evidence="10" id="KW-0066">ATP synthesis</keyword>
<dbReference type="SUPFAM" id="SSF81336">
    <property type="entry name" value="F1F0 ATP synthase subunit A"/>
    <property type="match status" value="1"/>
</dbReference>
<feature type="transmembrane region" description="Helical" evidence="12">
    <location>
        <begin position="104"/>
        <end position="126"/>
    </location>
</feature>
<feature type="transmembrane region" description="Helical" evidence="12">
    <location>
        <begin position="72"/>
        <end position="97"/>
    </location>
</feature>
<evidence type="ECO:0000256" key="11">
    <source>
        <dbReference type="RuleBase" id="RU004450"/>
    </source>
</evidence>
<name>A0A1U9XPL2_9BIVA</name>
<keyword evidence="3" id="KW-0813">Transport</keyword>
<evidence type="ECO:0000256" key="1">
    <source>
        <dbReference type="ARBA" id="ARBA00004141"/>
    </source>
</evidence>
<dbReference type="PANTHER" id="PTHR11410">
    <property type="entry name" value="ATP SYNTHASE SUBUNIT A"/>
    <property type="match status" value="1"/>
</dbReference>
<accession>A0A1U9XPL2</accession>
<dbReference type="Pfam" id="PF00119">
    <property type="entry name" value="ATP-synt_A"/>
    <property type="match status" value="1"/>
</dbReference>
<dbReference type="EMBL" id="KX815963">
    <property type="protein sequence ID" value="AQZ26190.1"/>
    <property type="molecule type" value="Genomic_DNA"/>
</dbReference>
<dbReference type="RefSeq" id="YP_009353888.1">
    <property type="nucleotide sequence ID" value="NC_034305.1"/>
</dbReference>
<dbReference type="AlphaFoldDB" id="A0A1U9XPL2"/>
<keyword evidence="6" id="KW-0375">Hydrogen ion transport</keyword>
<geneLocation type="mitochondrion" evidence="13"/>
<proteinExistence type="inferred from homology"/>
<evidence type="ECO:0000256" key="3">
    <source>
        <dbReference type="ARBA" id="ARBA00022448"/>
    </source>
</evidence>
<dbReference type="CDD" id="cd00310">
    <property type="entry name" value="ATP-synt_Fo_a_6"/>
    <property type="match status" value="1"/>
</dbReference>
<dbReference type="InterPro" id="IPR045083">
    <property type="entry name" value="ATP_synth_F0_asu_bact/mt"/>
</dbReference>
<evidence type="ECO:0000313" key="13">
    <source>
        <dbReference type="EMBL" id="AQZ26190.1"/>
    </source>
</evidence>
<dbReference type="NCBIfam" id="TIGR01131">
    <property type="entry name" value="ATP_synt_6_or_A"/>
    <property type="match status" value="1"/>
</dbReference>
<evidence type="ECO:0000256" key="7">
    <source>
        <dbReference type="ARBA" id="ARBA00022989"/>
    </source>
</evidence>
<feature type="transmembrane region" description="Helical" evidence="12">
    <location>
        <begin position="206"/>
        <end position="228"/>
    </location>
</feature>
<gene>
    <name evidence="13" type="primary">ATP6</name>
</gene>
<reference evidence="13" key="1">
    <citation type="journal article" date="2017" name="Mol. Phylogenet. Evol.">
        <title>Curious bivalves: Systematic utility and unusual properties of anomalodesmatan mitochondrial genomes.</title>
        <authorList>
            <person name="Williams S.T."/>
            <person name="Foster P.G."/>
            <person name="Hughes C."/>
            <person name="Harper E.M."/>
            <person name="Taylor J.D."/>
            <person name="Littlewood D.T."/>
            <person name="Dyal P."/>
            <person name="Hopkins K.P."/>
            <person name="Briscoe A.G."/>
        </authorList>
    </citation>
    <scope>NUCLEOTIDE SEQUENCE</scope>
</reference>
<keyword evidence="4" id="KW-0138">CF(0)</keyword>
<evidence type="ECO:0000256" key="10">
    <source>
        <dbReference type="ARBA" id="ARBA00023310"/>
    </source>
</evidence>
<dbReference type="GeneID" id="32229848"/>
<protein>
    <recommendedName>
        <fullName evidence="11">ATP synthase subunit a</fullName>
    </recommendedName>
</protein>
<keyword evidence="9 12" id="KW-0472">Membrane</keyword>
<keyword evidence="13" id="KW-0496">Mitochondrion</keyword>
<evidence type="ECO:0000256" key="2">
    <source>
        <dbReference type="ARBA" id="ARBA00006810"/>
    </source>
</evidence>
<evidence type="ECO:0000256" key="4">
    <source>
        <dbReference type="ARBA" id="ARBA00022547"/>
    </source>
</evidence>
<evidence type="ECO:0000256" key="12">
    <source>
        <dbReference type="SAM" id="Phobius"/>
    </source>
</evidence>
<keyword evidence="7 12" id="KW-1133">Transmembrane helix</keyword>
<sequence>MMFDLFSTFDESNFSQWSSNWMILFWVLGMLSLFASCYCIRKSLLHGFILMIIRVFWGVSSVRSGGGKKLGGFYIILVSVFVCVMVGNLFGLAPYVFSWTSHMAVAFSLAVPLWLAIVVSSLEWSWERTVAGLFPAGSGLALSPILVVSETVSNFLRPMSLGFRLSINMTAGHIFLGVCGGAALWSWVTGSLLGALSWVAAMGLTAVEWAVCFLQSYIFFLLLTLYLMEHA</sequence>
<feature type="transmembrane region" description="Helical" evidence="12">
    <location>
        <begin position="47"/>
        <end position="66"/>
    </location>
</feature>
<keyword evidence="5 12" id="KW-0812">Transmembrane</keyword>
<dbReference type="InterPro" id="IPR000568">
    <property type="entry name" value="ATP_synth_F0_asu"/>
</dbReference>